<name>A0A2T5C4L6_9BACT</name>
<keyword evidence="3" id="KW-1185">Reference proteome</keyword>
<reference evidence="2 3" key="1">
    <citation type="submission" date="2018-04" db="EMBL/GenBank/DDBJ databases">
        <title>Genomic Encyclopedia of Archaeal and Bacterial Type Strains, Phase II (KMG-II): from individual species to whole genera.</title>
        <authorList>
            <person name="Goeker M."/>
        </authorList>
    </citation>
    <scope>NUCLEOTIDE SEQUENCE [LARGE SCALE GENOMIC DNA]</scope>
    <source>
        <strain evidence="2 3">DSM 28823</strain>
    </source>
</reference>
<dbReference type="PROSITE" id="PS51257">
    <property type="entry name" value="PROKAR_LIPOPROTEIN"/>
    <property type="match status" value="1"/>
</dbReference>
<dbReference type="AlphaFoldDB" id="A0A2T5C4L6"/>
<feature type="chain" id="PRO_5015418580" description="Tetratricopeptide repeat protein" evidence="1">
    <location>
        <begin position="20"/>
        <end position="298"/>
    </location>
</feature>
<proteinExistence type="predicted"/>
<comment type="caution">
    <text evidence="2">The sequence shown here is derived from an EMBL/GenBank/DDBJ whole genome shotgun (WGS) entry which is preliminary data.</text>
</comment>
<evidence type="ECO:0000313" key="2">
    <source>
        <dbReference type="EMBL" id="PTN09818.1"/>
    </source>
</evidence>
<keyword evidence="1" id="KW-0732">Signal</keyword>
<evidence type="ECO:0000256" key="1">
    <source>
        <dbReference type="SAM" id="SignalP"/>
    </source>
</evidence>
<dbReference type="EMBL" id="QAAD01000003">
    <property type="protein sequence ID" value="PTN09818.1"/>
    <property type="molecule type" value="Genomic_DNA"/>
</dbReference>
<protein>
    <recommendedName>
        <fullName evidence="4">Tetratricopeptide repeat protein</fullName>
    </recommendedName>
</protein>
<sequence length="298" mass="34021">MSRIRQSIGLMAMALTVFSASCSTGKVMVMHQDVARQMETEGNYLAAAESWNAYFDEQTAKGNEVAAENYAQAANVALEADRKDLAESWIGLAAAGGYSAPELQLELAKIYRGQNEIPNELTALETFKEKYAAAPEISQVNGRLFELYAMMKNDEQAKAIWPDLSDEQRHEKEYLVEYFKMVSKGDDAALTEAIAQDLVKADPENVKALEWLGETLYRRAEDSYQAEMKAYQKKHTHLQYLHLTQELKVINGNFQKSLDCFTKLWEMEQKASYATYLTNIYTRFDNKEKANYYRQFIP</sequence>
<accession>A0A2T5C4L6</accession>
<organism evidence="2 3">
    <name type="scientific">Mangrovibacterium marinum</name>
    <dbReference type="NCBI Taxonomy" id="1639118"/>
    <lineage>
        <taxon>Bacteria</taxon>
        <taxon>Pseudomonadati</taxon>
        <taxon>Bacteroidota</taxon>
        <taxon>Bacteroidia</taxon>
        <taxon>Marinilabiliales</taxon>
        <taxon>Prolixibacteraceae</taxon>
        <taxon>Mangrovibacterium</taxon>
    </lineage>
</organism>
<evidence type="ECO:0008006" key="4">
    <source>
        <dbReference type="Google" id="ProtNLM"/>
    </source>
</evidence>
<evidence type="ECO:0000313" key="3">
    <source>
        <dbReference type="Proteomes" id="UP000243525"/>
    </source>
</evidence>
<dbReference type="Gene3D" id="1.25.40.10">
    <property type="entry name" value="Tetratricopeptide repeat domain"/>
    <property type="match status" value="1"/>
</dbReference>
<gene>
    <name evidence="2" type="ORF">C8N47_103112</name>
</gene>
<dbReference type="Proteomes" id="UP000243525">
    <property type="component" value="Unassembled WGS sequence"/>
</dbReference>
<dbReference type="InterPro" id="IPR011990">
    <property type="entry name" value="TPR-like_helical_dom_sf"/>
</dbReference>
<dbReference type="RefSeq" id="WP_146161425.1">
    <property type="nucleotide sequence ID" value="NZ_QAAD01000003.1"/>
</dbReference>
<dbReference type="OrthoDB" id="1118823at2"/>
<feature type="signal peptide" evidence="1">
    <location>
        <begin position="1"/>
        <end position="19"/>
    </location>
</feature>